<dbReference type="Proteomes" id="UP001458880">
    <property type="component" value="Unassembled WGS sequence"/>
</dbReference>
<dbReference type="AlphaFoldDB" id="A0AAW1L0C6"/>
<reference evidence="1 2" key="1">
    <citation type="journal article" date="2024" name="BMC Genomics">
        <title>De novo assembly and annotation of Popillia japonica's genome with initial clues to its potential as an invasive pest.</title>
        <authorList>
            <person name="Cucini C."/>
            <person name="Boschi S."/>
            <person name="Funari R."/>
            <person name="Cardaioli E."/>
            <person name="Iannotti N."/>
            <person name="Marturano G."/>
            <person name="Paoli F."/>
            <person name="Bruttini M."/>
            <person name="Carapelli A."/>
            <person name="Frati F."/>
            <person name="Nardi F."/>
        </authorList>
    </citation>
    <scope>NUCLEOTIDE SEQUENCE [LARGE SCALE GENOMIC DNA]</scope>
    <source>
        <strain evidence="1">DMR45628</strain>
    </source>
</reference>
<protein>
    <submittedName>
        <fullName evidence="1">Uncharacterized protein</fullName>
    </submittedName>
</protein>
<organism evidence="1 2">
    <name type="scientific">Popillia japonica</name>
    <name type="common">Japanese beetle</name>
    <dbReference type="NCBI Taxonomy" id="7064"/>
    <lineage>
        <taxon>Eukaryota</taxon>
        <taxon>Metazoa</taxon>
        <taxon>Ecdysozoa</taxon>
        <taxon>Arthropoda</taxon>
        <taxon>Hexapoda</taxon>
        <taxon>Insecta</taxon>
        <taxon>Pterygota</taxon>
        <taxon>Neoptera</taxon>
        <taxon>Endopterygota</taxon>
        <taxon>Coleoptera</taxon>
        <taxon>Polyphaga</taxon>
        <taxon>Scarabaeiformia</taxon>
        <taxon>Scarabaeidae</taxon>
        <taxon>Rutelinae</taxon>
        <taxon>Popillia</taxon>
    </lineage>
</organism>
<keyword evidence="2" id="KW-1185">Reference proteome</keyword>
<name>A0AAW1L0C6_POPJA</name>
<dbReference type="EMBL" id="JASPKY010000172">
    <property type="protein sequence ID" value="KAK9728164.1"/>
    <property type="molecule type" value="Genomic_DNA"/>
</dbReference>
<accession>A0AAW1L0C6</accession>
<proteinExistence type="predicted"/>
<gene>
    <name evidence="1" type="ORF">QE152_g18119</name>
</gene>
<comment type="caution">
    <text evidence="1">The sequence shown here is derived from an EMBL/GenBank/DDBJ whole genome shotgun (WGS) entry which is preliminary data.</text>
</comment>
<evidence type="ECO:0000313" key="1">
    <source>
        <dbReference type="EMBL" id="KAK9728164.1"/>
    </source>
</evidence>
<sequence>MPSFGYSAYERGASVECAAHFDNMPSFGYSAYERGASVMSPRRLTSSSLVGYVPEETNFQLTASDPPPSHKVRLSQVPSRPNAIWTYAV</sequence>
<evidence type="ECO:0000313" key="2">
    <source>
        <dbReference type="Proteomes" id="UP001458880"/>
    </source>
</evidence>